<feature type="domain" description="PA14" evidence="8">
    <location>
        <begin position="367"/>
        <end position="530"/>
    </location>
</feature>
<comment type="caution">
    <text evidence="9">The sequence shown here is derived from an EMBL/GenBank/DDBJ whole genome shotgun (WGS) entry which is preliminary data.</text>
</comment>
<reference evidence="9" key="1">
    <citation type="journal article" date="2014" name="Int. J. Syst. Evol. Microbiol.">
        <title>Complete genome sequence of Corynebacterium casei LMG S-19264T (=DSM 44701T), isolated from a smear-ripened cheese.</title>
        <authorList>
            <consortium name="US DOE Joint Genome Institute (JGI-PGF)"/>
            <person name="Walter F."/>
            <person name="Albersmeier A."/>
            <person name="Kalinowski J."/>
            <person name="Ruckert C."/>
        </authorList>
    </citation>
    <scope>NUCLEOTIDE SEQUENCE</scope>
    <source>
        <strain evidence="9">CGMCC 1.14984</strain>
    </source>
</reference>
<dbReference type="AlphaFoldDB" id="A0A8J3ESP5"/>
<dbReference type="SUPFAM" id="SSF56988">
    <property type="entry name" value="Anthrax protective antigen"/>
    <property type="match status" value="1"/>
</dbReference>
<keyword evidence="12" id="KW-1185">Reference proteome</keyword>
<dbReference type="PROSITE" id="PS51007">
    <property type="entry name" value="CYTC"/>
    <property type="match status" value="1"/>
</dbReference>
<dbReference type="EMBL" id="BMGZ01000005">
    <property type="protein sequence ID" value="GGI01859.1"/>
    <property type="molecule type" value="Genomic_DNA"/>
</dbReference>
<feature type="binding site" description="covalent" evidence="6">
    <location>
        <position position="273"/>
    </location>
    <ligand>
        <name>heme c</name>
        <dbReference type="ChEBI" id="CHEBI:61717"/>
    </ligand>
</feature>
<evidence type="ECO:0000313" key="11">
    <source>
        <dbReference type="Proteomes" id="UP000621856"/>
    </source>
</evidence>
<dbReference type="Gene3D" id="2.120.10.30">
    <property type="entry name" value="TolB, C-terminal domain"/>
    <property type="match status" value="1"/>
</dbReference>
<dbReference type="InterPro" id="IPR010496">
    <property type="entry name" value="AL/BT2_dom"/>
</dbReference>
<dbReference type="InterPro" id="IPR011041">
    <property type="entry name" value="Quinoprot_gluc/sorb_DH_b-prop"/>
</dbReference>
<dbReference type="SUPFAM" id="SSF50952">
    <property type="entry name" value="Soluble quinoprotein glucose dehydrogenase"/>
    <property type="match status" value="1"/>
</dbReference>
<gene>
    <name evidence="10" type="ORF">FF098_016260</name>
    <name evidence="9" type="ORF">GCM10011355_33490</name>
</gene>
<dbReference type="GO" id="GO:0016787">
    <property type="term" value="F:hydrolase activity"/>
    <property type="evidence" value="ECO:0007669"/>
    <property type="project" value="InterPro"/>
</dbReference>
<feature type="binding site" description="covalent" evidence="6">
    <location>
        <position position="318"/>
    </location>
    <ligand>
        <name>heme c</name>
        <dbReference type="ChEBI" id="CHEBI:61717"/>
    </ligand>
</feature>
<evidence type="ECO:0000313" key="10">
    <source>
        <dbReference type="EMBL" id="NHK29466.1"/>
    </source>
</evidence>
<evidence type="ECO:0000256" key="5">
    <source>
        <dbReference type="ARBA" id="ARBA00023004"/>
    </source>
</evidence>
<dbReference type="InterPro" id="IPR011042">
    <property type="entry name" value="6-blade_b-propeller_TolB-like"/>
</dbReference>
<evidence type="ECO:0000313" key="12">
    <source>
        <dbReference type="Proteomes" id="UP000818603"/>
    </source>
</evidence>
<evidence type="ECO:0000256" key="3">
    <source>
        <dbReference type="ARBA" id="ARBA00022723"/>
    </source>
</evidence>
<protein>
    <submittedName>
        <fullName evidence="10">DUF1080 domain-containing protein</fullName>
    </submittedName>
</protein>
<dbReference type="Gene3D" id="1.10.760.10">
    <property type="entry name" value="Cytochrome c-like domain"/>
    <property type="match status" value="1"/>
</dbReference>
<dbReference type="Gene3D" id="2.60.120.380">
    <property type="match status" value="1"/>
</dbReference>
<keyword evidence="3 6" id="KW-0479">Metal-binding</keyword>
<keyword evidence="1" id="KW-0813">Transport</keyword>
<evidence type="ECO:0000259" key="8">
    <source>
        <dbReference type="PROSITE" id="PS51820"/>
    </source>
</evidence>
<dbReference type="SUPFAM" id="SSF46626">
    <property type="entry name" value="Cytochrome c"/>
    <property type="match status" value="1"/>
</dbReference>
<dbReference type="GO" id="GO:0005506">
    <property type="term" value="F:iron ion binding"/>
    <property type="evidence" value="ECO:0007669"/>
    <property type="project" value="InterPro"/>
</dbReference>
<dbReference type="InterPro" id="IPR037524">
    <property type="entry name" value="PA14/GLEYA"/>
</dbReference>
<evidence type="ECO:0000256" key="2">
    <source>
        <dbReference type="ARBA" id="ARBA00022617"/>
    </source>
</evidence>
<feature type="binding site" description="covalent" evidence="6">
    <location>
        <position position="269"/>
    </location>
    <ligand>
        <name>heme c</name>
        <dbReference type="ChEBI" id="CHEBI:61717"/>
    </ligand>
</feature>
<dbReference type="InterPro" id="IPR036909">
    <property type="entry name" value="Cyt_c-like_dom_sf"/>
</dbReference>
<dbReference type="RefSeq" id="WP_155142538.1">
    <property type="nucleotide sequence ID" value="NZ_BMGZ01000005.1"/>
</dbReference>
<reference evidence="9" key="3">
    <citation type="submission" date="2020-09" db="EMBL/GenBank/DDBJ databases">
        <authorList>
            <person name="Sun Q."/>
            <person name="Zhou Y."/>
        </authorList>
    </citation>
    <scope>NUCLEOTIDE SEQUENCE</scope>
    <source>
        <strain evidence="9">CGMCC 1.14984</strain>
    </source>
</reference>
<dbReference type="Pfam" id="PF00034">
    <property type="entry name" value="Cytochrom_C"/>
    <property type="match status" value="1"/>
</dbReference>
<name>A0A8J3ESP5_9PROT</name>
<keyword evidence="2 6" id="KW-0349">Heme</keyword>
<dbReference type="Proteomes" id="UP000621856">
    <property type="component" value="Unassembled WGS sequence"/>
</dbReference>
<evidence type="ECO:0000313" key="9">
    <source>
        <dbReference type="EMBL" id="GGI01859.1"/>
    </source>
</evidence>
<comment type="PTM">
    <text evidence="6">Binds 1 heme c group covalently per subunit.</text>
</comment>
<accession>A0A8J3ESP5</accession>
<evidence type="ECO:0000256" key="4">
    <source>
        <dbReference type="ARBA" id="ARBA00022982"/>
    </source>
</evidence>
<dbReference type="GO" id="GO:0020037">
    <property type="term" value="F:heme binding"/>
    <property type="evidence" value="ECO:0007669"/>
    <property type="project" value="InterPro"/>
</dbReference>
<dbReference type="InterPro" id="IPR009056">
    <property type="entry name" value="Cyt_c-like_dom"/>
</dbReference>
<reference evidence="10 12" key="2">
    <citation type="submission" date="2020-02" db="EMBL/GenBank/DDBJ databases">
        <title>Genome sequence of Parvularcula flava strain NH6-79.</title>
        <authorList>
            <person name="Abdul Karim M.H."/>
            <person name="Lam M.Q."/>
            <person name="Chen S.J."/>
            <person name="Yahya A."/>
            <person name="Shahir S."/>
            <person name="Shamsir M.S."/>
            <person name="Chong C.S."/>
        </authorList>
    </citation>
    <scope>NUCLEOTIDE SEQUENCE [LARGE SCALE GENOMIC DNA]</scope>
    <source>
        <strain evidence="10 12">NH6-79</strain>
    </source>
</reference>
<dbReference type="Gene3D" id="2.60.120.560">
    <property type="entry name" value="Exo-inulinase, domain 1"/>
    <property type="match status" value="1"/>
</dbReference>
<proteinExistence type="predicted"/>
<dbReference type="PROSITE" id="PS51820">
    <property type="entry name" value="PA14"/>
    <property type="match status" value="1"/>
</dbReference>
<evidence type="ECO:0000259" key="7">
    <source>
        <dbReference type="PROSITE" id="PS51007"/>
    </source>
</evidence>
<dbReference type="EMBL" id="VCJR02000005">
    <property type="protein sequence ID" value="NHK29466.1"/>
    <property type="molecule type" value="Genomic_DNA"/>
</dbReference>
<dbReference type="PRINTS" id="PR00606">
    <property type="entry name" value="CYTCHROMECID"/>
</dbReference>
<keyword evidence="5 6" id="KW-0408">Iron</keyword>
<dbReference type="InterPro" id="IPR002324">
    <property type="entry name" value="Cyt_c_ID"/>
</dbReference>
<sequence>MYRKLMLAGAALGALAACGERAETSLFADGAVPERGHEPWIARSVLDGEPRMLTLALSDNLWIAYSTEDATLRSAWSAPAIYEGAVYDGAHGPQPHAPEARYVLTTDDDSWRLMEGSESVPAQVRYLGHKVRDGRIALNYRLTAPSGAFVDILEHPEAGGAGESATLERRFEITTNEGQLTPVLAVTLQSLKEQDSLATNAEWVDRQVRRLDTGYTVTGDLLLRKDGITSLSASFGEPKVSTVSESNVAAPAADERFAQAQSLMQSTGCYSCHAEDTKIIGPSYADVRERYEATRQNVSQLAGKIISGGAGVWGEVPMTAHPQLSQQDAESMMAYILQIADLPDEAEPEVAQATEEDFTPVAPPPEGYAQGFLVEFYEVGERLEQLPVLDADARPNDVVRVTHPSFALDPWTVNLESQRDMAGGKYIEATNFVARLSGQIHIPENGTYYFRMSPRNGTGQMRVAGTVLVDTDRSSSHGGEITLTAGWHPIEVEVLYYGAGESQALISASGPGLEQMDFLHGRYVVAPIGAEEKATAQGVQPFTVMPPATVPGDGIKLTAMHPAYDLSQARPDSFDKRIGAMDFLSDGRLVVSAWDGEGGVYILDGVTGDDPEAISVRQIAFGLAEPLGLKVVDDEIYVMQKQELTKLVDVDGDEIIDDYVTVSNDWAVTDNFHEFGFGLVHRDGKFYATLAAAVMAGGSIAENQGEGRGSVIEIDPETGEARRYAHGFRAPNGVGEGPDGALYVSDNEGNWLPASKIVRVEEGGFYGYRSIDWEADKDLKEDPPLIWLPHFEIGNSPTQMVVLEDGPYAGQLLHGDIHHGGYKRTAMDEVGGVAQGCVFRFAQGLESASHRLVKGPDGAIYAGQLGVGGNWGVPGLLTYGLQKMRYNGTPAFEMLSVRTMNEGLEIVFTEPLAAGTPLTAEDVTVTQWRYEPTVNYGGPKLDERELAVASVRLSGDRQRAYLTVPGIEAGHVVHLNLSRPPAGESGREIWSPEAFCTVNAVPTDRAFPDGLAASGGNVDTISGQADANDWQILFDGESLDGWRGYGREAVPGGWRVENGAITMAQTGTGDLITRETFEDFELLLDWRIAEGGNSGVFYHVTETEQGVWSFETAAEYQLLDDDAHPDGRIPSHRSGALYDMVVPAWSNARPIGEWNRTRIIVTDGRVEHWLNGRKLVEAPYRTGEWGAMVADSKFADMPHFARTGSGHIGLQDHGDRVWFRNIRIRPL</sequence>
<keyword evidence="4" id="KW-0249">Electron transport</keyword>
<feature type="domain" description="Cytochrome c" evidence="7">
    <location>
        <begin position="248"/>
        <end position="340"/>
    </location>
</feature>
<dbReference type="Proteomes" id="UP000818603">
    <property type="component" value="Unassembled WGS sequence"/>
</dbReference>
<dbReference type="GO" id="GO:0009055">
    <property type="term" value="F:electron transfer activity"/>
    <property type="evidence" value="ECO:0007669"/>
    <property type="project" value="InterPro"/>
</dbReference>
<dbReference type="Pfam" id="PF06439">
    <property type="entry name" value="3keto-disac_hyd"/>
    <property type="match status" value="1"/>
</dbReference>
<dbReference type="PANTHER" id="PTHR33546:SF1">
    <property type="entry name" value="LARGE, MULTIFUNCTIONAL SECRETED PROTEIN"/>
    <property type="match status" value="1"/>
</dbReference>
<evidence type="ECO:0000256" key="6">
    <source>
        <dbReference type="PIRSR" id="PIRSR602324-1"/>
    </source>
</evidence>
<dbReference type="PANTHER" id="PTHR33546">
    <property type="entry name" value="LARGE, MULTIFUNCTIONAL SECRETED PROTEIN-RELATED"/>
    <property type="match status" value="1"/>
</dbReference>
<dbReference type="PROSITE" id="PS51257">
    <property type="entry name" value="PROKAR_LIPOPROTEIN"/>
    <property type="match status" value="1"/>
</dbReference>
<organism evidence="9 11">
    <name type="scientific">Aquisalinus luteolus</name>
    <dbReference type="NCBI Taxonomy" id="1566827"/>
    <lineage>
        <taxon>Bacteria</taxon>
        <taxon>Pseudomonadati</taxon>
        <taxon>Pseudomonadota</taxon>
        <taxon>Alphaproteobacteria</taxon>
        <taxon>Parvularculales</taxon>
        <taxon>Parvularculaceae</taxon>
        <taxon>Aquisalinus</taxon>
    </lineage>
</organism>
<evidence type="ECO:0000256" key="1">
    <source>
        <dbReference type="ARBA" id="ARBA00022448"/>
    </source>
</evidence>